<sequence length="371" mass="41961">MIMKTKQLIILSGLILIFVIFAASYNVRKQSETIIIPNKEENQIEVQKSGSFKVKKIYRLPKADQLLGWTASNTVVGFFQQGNDTTERIASQPIQRLTFPFEKPETLQSIERNTANIKVSPDGKNAVGLTISTDRITLNLMSLTHRNKKKIDSFPLIKGAYVKDISWSNNSKDICYLVIDPEENRKTGINVYDTDSGALKTFPLKDFDEKESLSAASISDDGRNVLLTMAHGQQTRIVRGTITNDEIMMKNKRQNSYDEPVWLNNYQFLFLGAGGTLYEYDLRNSELSVLLGNVDVFKISNDRKKIAYSLYGKDNAYAGILQGKNILNPEPIYHGTSPSEMYWSPDGKNLLINDKDLYFSSENSSYIIAFK</sequence>
<dbReference type="EMBL" id="CP114066">
    <property type="protein sequence ID" value="WAT23391.1"/>
    <property type="molecule type" value="Genomic_DNA"/>
</dbReference>
<dbReference type="RefSeq" id="WP_217827828.1">
    <property type="nucleotide sequence ID" value="NZ_CP101718.1"/>
</dbReference>
<accession>A0ABY7I7C9</accession>
<protein>
    <submittedName>
        <fullName evidence="1">WD40 repeat domain-containing protein</fullName>
    </submittedName>
</protein>
<organism evidence="1 2">
    <name type="scientific">Bacillus halotolerans</name>
    <dbReference type="NCBI Taxonomy" id="260554"/>
    <lineage>
        <taxon>Bacteria</taxon>
        <taxon>Bacillati</taxon>
        <taxon>Bacillota</taxon>
        <taxon>Bacilli</taxon>
        <taxon>Bacillales</taxon>
        <taxon>Bacillaceae</taxon>
        <taxon>Bacillus</taxon>
    </lineage>
</organism>
<keyword evidence="2" id="KW-1185">Reference proteome</keyword>
<reference evidence="1" key="1">
    <citation type="submission" date="2022-12" db="EMBL/GenBank/DDBJ databases">
        <title>Genomic of Bacillus halotolerans.</title>
        <authorList>
            <person name="Xu G."/>
            <person name="Ding Y."/>
        </authorList>
    </citation>
    <scope>NUCLEOTIDE SEQUENCE</scope>
    <source>
        <strain evidence="1">B13</strain>
    </source>
</reference>
<proteinExistence type="predicted"/>
<evidence type="ECO:0000313" key="1">
    <source>
        <dbReference type="EMBL" id="WAT23391.1"/>
    </source>
</evidence>
<gene>
    <name evidence="1" type="ORF">O0R52_13525</name>
</gene>
<dbReference type="Proteomes" id="UP001164713">
    <property type="component" value="Chromosome"/>
</dbReference>
<name>A0ABY7I7C9_9BACI</name>
<evidence type="ECO:0000313" key="2">
    <source>
        <dbReference type="Proteomes" id="UP001164713"/>
    </source>
</evidence>